<gene>
    <name evidence="4" type="ORF">BGZ80_008522</name>
</gene>
<dbReference type="SUPFAM" id="SSF57756">
    <property type="entry name" value="Retrovirus zinc finger-like domains"/>
    <property type="match status" value="1"/>
</dbReference>
<keyword evidence="5" id="KW-1185">Reference proteome</keyword>
<dbReference type="EMBL" id="JAAAID010004640">
    <property type="protein sequence ID" value="KAF9992519.1"/>
    <property type="molecule type" value="Genomic_DNA"/>
</dbReference>
<evidence type="ECO:0000259" key="3">
    <source>
        <dbReference type="PROSITE" id="PS50158"/>
    </source>
</evidence>
<evidence type="ECO:0000313" key="4">
    <source>
        <dbReference type="EMBL" id="KAF9992519.1"/>
    </source>
</evidence>
<feature type="compositionally biased region" description="Basic and acidic residues" evidence="2">
    <location>
        <begin position="194"/>
        <end position="203"/>
    </location>
</feature>
<name>A0A9P6MCV1_9FUNG</name>
<keyword evidence="1" id="KW-0479">Metal-binding</keyword>
<dbReference type="InterPro" id="IPR001878">
    <property type="entry name" value="Znf_CCHC"/>
</dbReference>
<dbReference type="GO" id="GO:0003676">
    <property type="term" value="F:nucleic acid binding"/>
    <property type="evidence" value="ECO:0007669"/>
    <property type="project" value="InterPro"/>
</dbReference>
<dbReference type="PROSITE" id="PS50158">
    <property type="entry name" value="ZF_CCHC"/>
    <property type="match status" value="1"/>
</dbReference>
<evidence type="ECO:0000256" key="1">
    <source>
        <dbReference type="PROSITE-ProRule" id="PRU00047"/>
    </source>
</evidence>
<dbReference type="InterPro" id="IPR036875">
    <property type="entry name" value="Znf_CCHC_sf"/>
</dbReference>
<protein>
    <recommendedName>
        <fullName evidence="3">CCHC-type domain-containing protein</fullName>
    </recommendedName>
</protein>
<feature type="compositionally biased region" description="Polar residues" evidence="2">
    <location>
        <begin position="204"/>
        <end position="214"/>
    </location>
</feature>
<dbReference type="AlphaFoldDB" id="A0A9P6MCV1"/>
<dbReference type="Gene3D" id="4.10.60.10">
    <property type="entry name" value="Zinc finger, CCHC-type"/>
    <property type="match status" value="1"/>
</dbReference>
<dbReference type="GO" id="GO:0008270">
    <property type="term" value="F:zinc ion binding"/>
    <property type="evidence" value="ECO:0007669"/>
    <property type="project" value="UniProtKB-KW"/>
</dbReference>
<evidence type="ECO:0000313" key="5">
    <source>
        <dbReference type="Proteomes" id="UP000703661"/>
    </source>
</evidence>
<keyword evidence="1" id="KW-0863">Zinc-finger</keyword>
<accession>A0A9P6MCV1</accession>
<keyword evidence="1" id="KW-0862">Zinc</keyword>
<evidence type="ECO:0000256" key="2">
    <source>
        <dbReference type="SAM" id="MobiDB-lite"/>
    </source>
</evidence>
<organism evidence="4 5">
    <name type="scientific">Entomortierella chlamydospora</name>
    <dbReference type="NCBI Taxonomy" id="101097"/>
    <lineage>
        <taxon>Eukaryota</taxon>
        <taxon>Fungi</taxon>
        <taxon>Fungi incertae sedis</taxon>
        <taxon>Mucoromycota</taxon>
        <taxon>Mortierellomycotina</taxon>
        <taxon>Mortierellomycetes</taxon>
        <taxon>Mortierellales</taxon>
        <taxon>Mortierellaceae</taxon>
        <taxon>Entomortierella</taxon>
    </lineage>
</organism>
<feature type="non-terminal residue" evidence="4">
    <location>
        <position position="1"/>
    </location>
</feature>
<reference evidence="4" key="1">
    <citation type="journal article" date="2020" name="Fungal Divers.">
        <title>Resolving the Mortierellaceae phylogeny through synthesis of multi-gene phylogenetics and phylogenomics.</title>
        <authorList>
            <person name="Vandepol N."/>
            <person name="Liber J."/>
            <person name="Desiro A."/>
            <person name="Na H."/>
            <person name="Kennedy M."/>
            <person name="Barry K."/>
            <person name="Grigoriev I.V."/>
            <person name="Miller A.N."/>
            <person name="O'Donnell K."/>
            <person name="Stajich J.E."/>
            <person name="Bonito G."/>
        </authorList>
    </citation>
    <scope>NUCLEOTIDE SEQUENCE</scope>
    <source>
        <strain evidence="4">NRRL 2769</strain>
    </source>
</reference>
<feature type="domain" description="CCHC-type" evidence="3">
    <location>
        <begin position="185"/>
        <end position="200"/>
    </location>
</feature>
<dbReference type="Proteomes" id="UP000703661">
    <property type="component" value="Unassembled WGS sequence"/>
</dbReference>
<proteinExistence type="predicted"/>
<sequence>FETVFKTEFCPAGFEAHVRSLLFCIRLETTVADYIARLRKYMAVLCPPNMSDSARTVLEETAKTCFLNGCPVDLRQMLQGLDIAAGGQKTVHELCAAAEGFDTIYNFTTGSPAASLSGTQPFIAAHSATATQRDPMAMEIDALRLQINALQQQQYRRNNFRHNGPCPLYRLSHNERQRLYERGACFRCRQDGHHANKCPDRSPRSFNYMSNTVGPSPDAMSGKAPGNQD</sequence>
<feature type="region of interest" description="Disordered" evidence="2">
    <location>
        <begin position="194"/>
        <end position="229"/>
    </location>
</feature>
<comment type="caution">
    <text evidence="4">The sequence shown here is derived from an EMBL/GenBank/DDBJ whole genome shotgun (WGS) entry which is preliminary data.</text>
</comment>